<name>A0ABS8PKC9_9BACT</name>
<evidence type="ECO:0000259" key="1">
    <source>
        <dbReference type="PROSITE" id="PS50042"/>
    </source>
</evidence>
<dbReference type="Gene3D" id="2.60.120.10">
    <property type="entry name" value="Jelly Rolls"/>
    <property type="match status" value="1"/>
</dbReference>
<feature type="domain" description="Cyclic nucleotide-binding" evidence="1">
    <location>
        <begin position="15"/>
        <end position="115"/>
    </location>
</feature>
<organism evidence="2 3">
    <name type="scientific">Niabella pedocola</name>
    <dbReference type="NCBI Taxonomy" id="1752077"/>
    <lineage>
        <taxon>Bacteria</taxon>
        <taxon>Pseudomonadati</taxon>
        <taxon>Bacteroidota</taxon>
        <taxon>Chitinophagia</taxon>
        <taxon>Chitinophagales</taxon>
        <taxon>Chitinophagaceae</taxon>
        <taxon>Niabella</taxon>
    </lineage>
</organism>
<accession>A0ABS8PKC9</accession>
<proteinExistence type="predicted"/>
<dbReference type="RefSeq" id="WP_231002444.1">
    <property type="nucleotide sequence ID" value="NZ_JAJNEC010000003.1"/>
</dbReference>
<keyword evidence="3" id="KW-1185">Reference proteome</keyword>
<dbReference type="InterPro" id="IPR018490">
    <property type="entry name" value="cNMP-bd_dom_sf"/>
</dbReference>
<dbReference type="SUPFAM" id="SSF51206">
    <property type="entry name" value="cAMP-binding domain-like"/>
    <property type="match status" value="1"/>
</dbReference>
<dbReference type="EMBL" id="JAJNEC010000003">
    <property type="protein sequence ID" value="MCD2421539.1"/>
    <property type="molecule type" value="Genomic_DNA"/>
</dbReference>
<dbReference type="Proteomes" id="UP001199816">
    <property type="component" value="Unassembled WGS sequence"/>
</dbReference>
<dbReference type="CDD" id="cd00038">
    <property type="entry name" value="CAP_ED"/>
    <property type="match status" value="1"/>
</dbReference>
<reference evidence="2 3" key="1">
    <citation type="submission" date="2021-11" db="EMBL/GenBank/DDBJ databases">
        <title>Genomic of Niabella pedocola.</title>
        <authorList>
            <person name="Wu T."/>
        </authorList>
    </citation>
    <scope>NUCLEOTIDE SEQUENCE [LARGE SCALE GENOMIC DNA]</scope>
    <source>
        <strain evidence="2 3">JCM 31011</strain>
    </source>
</reference>
<comment type="caution">
    <text evidence="2">The sequence shown here is derived from an EMBL/GenBank/DDBJ whole genome shotgun (WGS) entry which is preliminary data.</text>
</comment>
<sequence>MEERLISYIKSKITVTDEEVATILSYFRPMQLKKNEMLLTNGQSSQRTYFVIKGCLRIFFINEEGQDSTRYFAFENQFATALVSFITSEPSEEFIQAVEDSEVYAITHKNFYHLLDLIPQWEKFYRIYLEIAYVTNTKRLMSFLIKDALEKYRQLLDENPEIVRRLSNKMVASYLNISQETLSRLKSKRDKR</sequence>
<evidence type="ECO:0000313" key="2">
    <source>
        <dbReference type="EMBL" id="MCD2421539.1"/>
    </source>
</evidence>
<dbReference type="Pfam" id="PF00027">
    <property type="entry name" value="cNMP_binding"/>
    <property type="match status" value="1"/>
</dbReference>
<evidence type="ECO:0000313" key="3">
    <source>
        <dbReference type="Proteomes" id="UP001199816"/>
    </source>
</evidence>
<dbReference type="InterPro" id="IPR000595">
    <property type="entry name" value="cNMP-bd_dom"/>
</dbReference>
<protein>
    <submittedName>
        <fullName evidence="2">Crp/Fnr family transcriptional regulator</fullName>
    </submittedName>
</protein>
<gene>
    <name evidence="2" type="ORF">LQ567_02120</name>
</gene>
<dbReference type="PROSITE" id="PS50042">
    <property type="entry name" value="CNMP_BINDING_3"/>
    <property type="match status" value="1"/>
</dbReference>
<dbReference type="InterPro" id="IPR014710">
    <property type="entry name" value="RmlC-like_jellyroll"/>
</dbReference>